<reference evidence="2 3" key="1">
    <citation type="submission" date="2015-08" db="EMBL/GenBank/DDBJ databases">
        <authorList>
            <person name="Babu N.S."/>
            <person name="Beckwith C.J."/>
            <person name="Beseler K.G."/>
            <person name="Brison A."/>
            <person name="Carone J.V."/>
            <person name="Caskin T.P."/>
            <person name="Diamond M."/>
            <person name="Durham M.E."/>
            <person name="Foxe J.M."/>
            <person name="Go M."/>
            <person name="Henderson B.A."/>
            <person name="Jones I.B."/>
            <person name="McGettigan J.A."/>
            <person name="Micheletti S.J."/>
            <person name="Nasrallah M.E."/>
            <person name="Ortiz D."/>
            <person name="Piller C.R."/>
            <person name="Privatt S.R."/>
            <person name="Schneider S.L."/>
            <person name="Sharp S."/>
            <person name="Smith T.C."/>
            <person name="Stanton J.D."/>
            <person name="Ullery H.E."/>
            <person name="Wilson R.J."/>
            <person name="Serrano M.G."/>
            <person name="Buck G."/>
            <person name="Lee V."/>
            <person name="Wang Y."/>
            <person name="Carvalho R."/>
            <person name="Voegtly L."/>
            <person name="Shi R."/>
            <person name="Duckworth R."/>
            <person name="Johnson A."/>
            <person name="Loviza R."/>
            <person name="Walstead R."/>
            <person name="Shah Z."/>
            <person name="Kiflezghi M."/>
            <person name="Wade K."/>
            <person name="Ball S.L."/>
            <person name="Bradley K.W."/>
            <person name="Asai D.J."/>
            <person name="Bowman C.A."/>
            <person name="Russell D.A."/>
            <person name="Pope W.H."/>
            <person name="Jacobs-Sera D."/>
            <person name="Hendrix R.W."/>
            <person name="Hatfull G.F."/>
        </authorList>
    </citation>
    <scope>NUCLEOTIDE SEQUENCE [LARGE SCALE GENOMIC DNA]</scope>
    <source>
        <strain evidence="2 3">DSM 27648</strain>
    </source>
</reference>
<accession>A0A0K1PR95</accession>
<sequence length="254" mass="26362">MKTDPTHDVSSDDATPEAFRAFVRARQSGPSREVLERMASRLTQAGVLGQDASRSPMTAPATSRLAHLKVGLVALAIATGFGAWRATETRSFVPAAAVPIAAPETAVVVASASTSNEPAPQALPVLSVEQLPSVPSAPRPSAAPSVATAIKPAATELELVQRAQAAVASDPARALAVAAEHARAYPAGAFVQEREVIAVEALARLGRIDEAWKRAVELVRRFPGTPYATRLERALGRSLSSTSPSSPSSPAPTP</sequence>
<evidence type="ECO:0000313" key="3">
    <source>
        <dbReference type="Proteomes" id="UP000064967"/>
    </source>
</evidence>
<dbReference type="EMBL" id="CP012333">
    <property type="protein sequence ID" value="AKU95634.1"/>
    <property type="molecule type" value="Genomic_DNA"/>
</dbReference>
<name>A0A0K1PR95_9BACT</name>
<organism evidence="2 3">
    <name type="scientific">Labilithrix luteola</name>
    <dbReference type="NCBI Taxonomy" id="1391654"/>
    <lineage>
        <taxon>Bacteria</taxon>
        <taxon>Pseudomonadati</taxon>
        <taxon>Myxococcota</taxon>
        <taxon>Polyangia</taxon>
        <taxon>Polyangiales</taxon>
        <taxon>Labilitrichaceae</taxon>
        <taxon>Labilithrix</taxon>
    </lineage>
</organism>
<dbReference type="RefSeq" id="WP_146647047.1">
    <property type="nucleotide sequence ID" value="NZ_CP012333.1"/>
</dbReference>
<evidence type="ECO:0000256" key="1">
    <source>
        <dbReference type="SAM" id="MobiDB-lite"/>
    </source>
</evidence>
<gene>
    <name evidence="2" type="ORF">AKJ09_02298</name>
</gene>
<dbReference type="Proteomes" id="UP000064967">
    <property type="component" value="Chromosome"/>
</dbReference>
<dbReference type="OrthoDB" id="5526383at2"/>
<feature type="region of interest" description="Disordered" evidence="1">
    <location>
        <begin position="234"/>
        <end position="254"/>
    </location>
</feature>
<proteinExistence type="predicted"/>
<evidence type="ECO:0000313" key="2">
    <source>
        <dbReference type="EMBL" id="AKU95634.1"/>
    </source>
</evidence>
<protein>
    <submittedName>
        <fullName evidence="2">Uncharacterized protein</fullName>
    </submittedName>
</protein>
<dbReference type="AlphaFoldDB" id="A0A0K1PR95"/>
<keyword evidence="3" id="KW-1185">Reference proteome</keyword>
<dbReference type="KEGG" id="llu:AKJ09_02298"/>
<dbReference type="STRING" id="1391654.AKJ09_02298"/>